<keyword evidence="5" id="KW-0325">Glycoprotein</keyword>
<reference evidence="7 8" key="2">
    <citation type="submission" date="2020-05" db="EMBL/GenBank/DDBJ databases">
        <title>Identification and distribution of gene clusters putatively required for synthesis of sphingolipid metabolism inhibitors in phylogenetically diverse species of the filamentous fungus Fusarium.</title>
        <authorList>
            <person name="Kim H.-S."/>
            <person name="Busman M."/>
            <person name="Brown D.W."/>
            <person name="Divon H."/>
            <person name="Uhlig S."/>
            <person name="Proctor R.H."/>
        </authorList>
    </citation>
    <scope>NUCLEOTIDE SEQUENCE [LARGE SCALE GENOMIC DNA]</scope>
    <source>
        <strain evidence="7 8">NRRL 25331</strain>
    </source>
</reference>
<evidence type="ECO:0000313" key="8">
    <source>
        <dbReference type="Proteomes" id="UP000572754"/>
    </source>
</evidence>
<evidence type="ECO:0000256" key="4">
    <source>
        <dbReference type="ARBA" id="ARBA00022801"/>
    </source>
</evidence>
<comment type="caution">
    <text evidence="7">The sequence shown here is derived from an EMBL/GenBank/DDBJ whole genome shotgun (WGS) entry which is preliminary data.</text>
</comment>
<dbReference type="Gene3D" id="3.40.50.1820">
    <property type="entry name" value="alpha/beta hydrolase"/>
    <property type="match status" value="1"/>
</dbReference>
<evidence type="ECO:0000256" key="3">
    <source>
        <dbReference type="ARBA" id="ARBA00022670"/>
    </source>
</evidence>
<sequence length="254" mass="27657">MRLSKSLGLAFVSLVAAQEWVAAPKGLQVVSSKLFNGAEISYKKTSVCETTEGVSAYSGYVSLPKSLLPDFQHWDEKQRAHLFFWYFEARNNPSTAPTSIYIGGGPGSSSFDNTNGFPCSVNADSNSTTLNEISWNKHVNMLYIDQPLGTGFSYVDLVNGTFDTLTQTFTPVKGDKVPDTNGTFLQATFDSGELETVPKACGVQDQGTDAPLSCTDEQLMALAVGEAKVEDWVVVEPKGRKPKAMKVERKGRFV</sequence>
<comment type="similarity">
    <text evidence="1">Belongs to the peptidase S10 family.</text>
</comment>
<reference evidence="8" key="1">
    <citation type="journal article" date="2020" name="BMC Genomics">
        <title>Correction to: Identification and distribution of gene clusters required for synthesis of sphingolipid metabolism inhibitors in diverse species of the filamentous fungus Fusarium.</title>
        <authorList>
            <person name="Kim H.S."/>
            <person name="Lohmar J.M."/>
            <person name="Busman M."/>
            <person name="Brown D.W."/>
            <person name="Naumann T.A."/>
            <person name="Divon H.H."/>
            <person name="Lysoe E."/>
            <person name="Uhlig S."/>
            <person name="Proctor R.H."/>
        </authorList>
    </citation>
    <scope>NUCLEOTIDE SEQUENCE [LARGE SCALE GENOMIC DNA]</scope>
    <source>
        <strain evidence="8">NRRL 25331</strain>
    </source>
</reference>
<dbReference type="InterPro" id="IPR001563">
    <property type="entry name" value="Peptidase_S10"/>
</dbReference>
<evidence type="ECO:0000256" key="6">
    <source>
        <dbReference type="SAM" id="SignalP"/>
    </source>
</evidence>
<protein>
    <submittedName>
        <fullName evidence="7">Carboxypeptidase S1 like A</fullName>
    </submittedName>
</protein>
<keyword evidence="2 7" id="KW-0121">Carboxypeptidase</keyword>
<keyword evidence="3" id="KW-0645">Protease</keyword>
<dbReference type="InterPro" id="IPR029058">
    <property type="entry name" value="AB_hydrolase_fold"/>
</dbReference>
<dbReference type="GO" id="GO:0000324">
    <property type="term" value="C:fungal-type vacuole"/>
    <property type="evidence" value="ECO:0007669"/>
    <property type="project" value="TreeGrafter"/>
</dbReference>
<dbReference type="PANTHER" id="PTHR11802:SF64">
    <property type="entry name" value="CARBOXYPEPTIDASE"/>
    <property type="match status" value="1"/>
</dbReference>
<keyword evidence="8" id="KW-1185">Reference proteome</keyword>
<evidence type="ECO:0000256" key="2">
    <source>
        <dbReference type="ARBA" id="ARBA00022645"/>
    </source>
</evidence>
<dbReference type="AlphaFoldDB" id="A0A8H5T2C4"/>
<gene>
    <name evidence="7" type="ORF">FCIRC_11770</name>
</gene>
<dbReference type="GO" id="GO:0004185">
    <property type="term" value="F:serine-type carboxypeptidase activity"/>
    <property type="evidence" value="ECO:0007669"/>
    <property type="project" value="InterPro"/>
</dbReference>
<dbReference type="Pfam" id="PF00450">
    <property type="entry name" value="Peptidase_S10"/>
    <property type="match status" value="1"/>
</dbReference>
<dbReference type="Proteomes" id="UP000572754">
    <property type="component" value="Unassembled WGS sequence"/>
</dbReference>
<dbReference type="GO" id="GO:0006508">
    <property type="term" value="P:proteolysis"/>
    <property type="evidence" value="ECO:0007669"/>
    <property type="project" value="UniProtKB-KW"/>
</dbReference>
<feature type="chain" id="PRO_5034889269" evidence="6">
    <location>
        <begin position="18"/>
        <end position="254"/>
    </location>
</feature>
<dbReference type="PANTHER" id="PTHR11802">
    <property type="entry name" value="SERINE PROTEASE FAMILY S10 SERINE CARBOXYPEPTIDASE"/>
    <property type="match status" value="1"/>
</dbReference>
<accession>A0A8H5T2C4</accession>
<organism evidence="7 8">
    <name type="scientific">Fusarium circinatum</name>
    <name type="common">Pitch canker fungus</name>
    <name type="synonym">Gibberella circinata</name>
    <dbReference type="NCBI Taxonomy" id="48490"/>
    <lineage>
        <taxon>Eukaryota</taxon>
        <taxon>Fungi</taxon>
        <taxon>Dikarya</taxon>
        <taxon>Ascomycota</taxon>
        <taxon>Pezizomycotina</taxon>
        <taxon>Sordariomycetes</taxon>
        <taxon>Hypocreomycetidae</taxon>
        <taxon>Hypocreales</taxon>
        <taxon>Nectriaceae</taxon>
        <taxon>Fusarium</taxon>
        <taxon>Fusarium fujikuroi species complex</taxon>
    </lineage>
</organism>
<evidence type="ECO:0000313" key="7">
    <source>
        <dbReference type="EMBL" id="KAF5661628.1"/>
    </source>
</evidence>
<dbReference type="EMBL" id="JAAQPE010000481">
    <property type="protein sequence ID" value="KAF5661628.1"/>
    <property type="molecule type" value="Genomic_DNA"/>
</dbReference>
<dbReference type="SUPFAM" id="SSF53474">
    <property type="entry name" value="alpha/beta-Hydrolases"/>
    <property type="match status" value="1"/>
</dbReference>
<name>A0A8H5T2C4_FUSCI</name>
<feature type="signal peptide" evidence="6">
    <location>
        <begin position="1"/>
        <end position="17"/>
    </location>
</feature>
<keyword evidence="6" id="KW-0732">Signal</keyword>
<proteinExistence type="inferred from homology"/>
<evidence type="ECO:0000256" key="5">
    <source>
        <dbReference type="ARBA" id="ARBA00023180"/>
    </source>
</evidence>
<evidence type="ECO:0000256" key="1">
    <source>
        <dbReference type="ARBA" id="ARBA00009431"/>
    </source>
</evidence>
<keyword evidence="4" id="KW-0378">Hydrolase</keyword>